<sequence length="313" mass="34109">MRRTVAAAEALPRLHALIVARHGETLAEHRFRGSSLDRPVNIKSASKSVLSALAGIAIERGVLRGTEQKIAPILRADIAAGADPRVEDIEVGHLLTMRAGLDRTSGPNYGAWVASPNWVRYALSRPFVDEPGGRMLYSTGSSHLLSAVLTRASGQSTHTLAQDWLARPLDITLPPWPRDPQGIFFGGNDMLMSPKALLRFGELYRQDGVIDGKRILPQGWVEESWQPRTTSPWSGTPYGYGWFSEELGGHPVHFAWGYGGQMLFIVPDLELTVAMISDPSPHPGSESHVPQLHALLARGIIPAAERGAAEERS</sequence>
<gene>
    <name evidence="2" type="ORF">ABVV53_09920</name>
</gene>
<proteinExistence type="predicted"/>
<comment type="caution">
    <text evidence="2">The sequence shown here is derived from an EMBL/GenBank/DDBJ whole genome shotgun (WGS) entry which is preliminary data.</text>
</comment>
<dbReference type="PANTHER" id="PTHR43283">
    <property type="entry name" value="BETA-LACTAMASE-RELATED"/>
    <property type="match status" value="1"/>
</dbReference>
<dbReference type="SUPFAM" id="SSF56601">
    <property type="entry name" value="beta-lactamase/transpeptidase-like"/>
    <property type="match status" value="1"/>
</dbReference>
<dbReference type="EMBL" id="JBEWLY010000014">
    <property type="protein sequence ID" value="MET1755772.1"/>
    <property type="molecule type" value="Genomic_DNA"/>
</dbReference>
<dbReference type="Proteomes" id="UP001548713">
    <property type="component" value="Unassembled WGS sequence"/>
</dbReference>
<dbReference type="Pfam" id="PF00144">
    <property type="entry name" value="Beta-lactamase"/>
    <property type="match status" value="1"/>
</dbReference>
<evidence type="ECO:0000313" key="2">
    <source>
        <dbReference type="EMBL" id="MET1755772.1"/>
    </source>
</evidence>
<dbReference type="RefSeq" id="WP_353984265.1">
    <property type="nucleotide sequence ID" value="NZ_JBEWLY010000014.1"/>
</dbReference>
<accession>A0ABV2D1N2</accession>
<dbReference type="EC" id="3.-.-.-" evidence="2"/>
<dbReference type="GO" id="GO:0016787">
    <property type="term" value="F:hydrolase activity"/>
    <property type="evidence" value="ECO:0007669"/>
    <property type="project" value="UniProtKB-KW"/>
</dbReference>
<evidence type="ECO:0000259" key="1">
    <source>
        <dbReference type="Pfam" id="PF00144"/>
    </source>
</evidence>
<reference evidence="2 3" key="1">
    <citation type="submission" date="2024-07" db="EMBL/GenBank/DDBJ databases">
        <title>Novosphingobium kalidii RD2P27.</title>
        <authorList>
            <person name="Sun J.-Q."/>
        </authorList>
    </citation>
    <scope>NUCLEOTIDE SEQUENCE [LARGE SCALE GENOMIC DNA]</scope>
    <source>
        <strain evidence="2 3">RD2P27</strain>
    </source>
</reference>
<keyword evidence="3" id="KW-1185">Reference proteome</keyword>
<dbReference type="Gene3D" id="3.40.710.10">
    <property type="entry name" value="DD-peptidase/beta-lactamase superfamily"/>
    <property type="match status" value="1"/>
</dbReference>
<keyword evidence="2" id="KW-0378">Hydrolase</keyword>
<organism evidence="2 3">
    <name type="scientific">Novosphingobium kalidii</name>
    <dbReference type="NCBI Taxonomy" id="3230299"/>
    <lineage>
        <taxon>Bacteria</taxon>
        <taxon>Pseudomonadati</taxon>
        <taxon>Pseudomonadota</taxon>
        <taxon>Alphaproteobacteria</taxon>
        <taxon>Sphingomonadales</taxon>
        <taxon>Sphingomonadaceae</taxon>
        <taxon>Novosphingobium</taxon>
    </lineage>
</organism>
<feature type="domain" description="Beta-lactamase-related" evidence="1">
    <location>
        <begin position="16"/>
        <end position="284"/>
    </location>
</feature>
<dbReference type="InterPro" id="IPR050789">
    <property type="entry name" value="Diverse_Enzym_Activities"/>
</dbReference>
<name>A0ABV2D1N2_9SPHN</name>
<evidence type="ECO:0000313" key="3">
    <source>
        <dbReference type="Proteomes" id="UP001548713"/>
    </source>
</evidence>
<protein>
    <submittedName>
        <fullName evidence="2">Serine hydrolase</fullName>
        <ecNumber evidence="2">3.-.-.-</ecNumber>
    </submittedName>
</protein>
<dbReference type="InterPro" id="IPR012338">
    <property type="entry name" value="Beta-lactam/transpept-like"/>
</dbReference>
<dbReference type="InterPro" id="IPR001466">
    <property type="entry name" value="Beta-lactam-related"/>
</dbReference>
<dbReference type="PANTHER" id="PTHR43283:SF7">
    <property type="entry name" value="BETA-LACTAMASE-RELATED DOMAIN-CONTAINING PROTEIN"/>
    <property type="match status" value="1"/>
</dbReference>